<reference evidence="2" key="1">
    <citation type="journal article" date="2020" name="Microb. Genom.">
        <title>Genetic diversity of clinical and environmental Mucorales isolates obtained from an investigation of mucormycosis cases among solid organ transplant recipients.</title>
        <authorList>
            <person name="Nguyen M.H."/>
            <person name="Kaul D."/>
            <person name="Muto C."/>
            <person name="Cheng S.J."/>
            <person name="Richter R.A."/>
            <person name="Bruno V.M."/>
            <person name="Liu G."/>
            <person name="Beyhan S."/>
            <person name="Sundermann A.J."/>
            <person name="Mounaud S."/>
            <person name="Pasculle A.W."/>
            <person name="Nierman W.C."/>
            <person name="Driscoll E."/>
            <person name="Cumbie R."/>
            <person name="Clancy C.J."/>
            <person name="Dupont C.L."/>
        </authorList>
    </citation>
    <scope>NUCLEOTIDE SEQUENCE</scope>
    <source>
        <strain evidence="2">GL16</strain>
    </source>
</reference>
<comment type="similarity">
    <text evidence="1">Belongs to the MYG1 family.</text>
</comment>
<proteinExistence type="inferred from homology"/>
<dbReference type="EMBL" id="JAANIT010001616">
    <property type="protein sequence ID" value="KAG1539456.1"/>
    <property type="molecule type" value="Genomic_DNA"/>
</dbReference>
<dbReference type="AlphaFoldDB" id="A0A9P6Y4S2"/>
<gene>
    <name evidence="2" type="ORF">G6F51_009131</name>
</gene>
<organism evidence="2 3">
    <name type="scientific">Rhizopus oryzae</name>
    <name type="common">Mucormycosis agent</name>
    <name type="synonym">Rhizopus arrhizus var. delemar</name>
    <dbReference type="NCBI Taxonomy" id="64495"/>
    <lineage>
        <taxon>Eukaryota</taxon>
        <taxon>Fungi</taxon>
        <taxon>Fungi incertae sedis</taxon>
        <taxon>Mucoromycota</taxon>
        <taxon>Mucoromycotina</taxon>
        <taxon>Mucoromycetes</taxon>
        <taxon>Mucorales</taxon>
        <taxon>Mucorineae</taxon>
        <taxon>Rhizopodaceae</taxon>
        <taxon>Rhizopus</taxon>
    </lineage>
</organism>
<sequence length="341" mass="39153">MFRKIIGISTAKGFSFSQPRNYATKSIGTHNGLFHCDEALAVYLLRQTKEFKEAQLVRSRDPNLLSKCDVLVDVGGEFDPDRLRFDHHQKDFSESFIGGDIKLSSAGLVYKYFGKEIIKNSLSQSLNQTDSESLDLIYKKLYNVFVRPIDAIDNGIPSTSGGILYTDCTGITHRVRRLNPQWYEKKSEAMELEQFEKASVLVGQEFHQHLDEIMMSWIPSRQLVQKAFQNRFKHHKSGKMIVLDTFCPWSDHLSVIDTNNVLYVIYPATEHDWRVQCVKKRGSLFESRHPLPRRWRGLSTERLRQITNLETAMFVHASGFIGGCKNYSDAMKMAEMALKTA</sequence>
<dbReference type="GO" id="GO:0005737">
    <property type="term" value="C:cytoplasm"/>
    <property type="evidence" value="ECO:0007669"/>
    <property type="project" value="TreeGrafter"/>
</dbReference>
<name>A0A9P6Y4S2_RHIOR</name>
<accession>A0A9P6Y4S2</accession>
<dbReference type="Proteomes" id="UP000717996">
    <property type="component" value="Unassembled WGS sequence"/>
</dbReference>
<dbReference type="Pfam" id="PF03690">
    <property type="entry name" value="MYG1_exonuc"/>
    <property type="match status" value="1"/>
</dbReference>
<dbReference type="InterPro" id="IPR003226">
    <property type="entry name" value="MYG1_exonuclease"/>
</dbReference>
<protein>
    <submittedName>
        <fullName evidence="2">Uncharacterized protein</fullName>
    </submittedName>
</protein>
<dbReference type="GO" id="GO:0005634">
    <property type="term" value="C:nucleus"/>
    <property type="evidence" value="ECO:0007669"/>
    <property type="project" value="TreeGrafter"/>
</dbReference>
<dbReference type="OrthoDB" id="10265310at2759"/>
<evidence type="ECO:0000256" key="1">
    <source>
        <dbReference type="ARBA" id="ARBA00010105"/>
    </source>
</evidence>
<evidence type="ECO:0000313" key="2">
    <source>
        <dbReference type="EMBL" id="KAG1539456.1"/>
    </source>
</evidence>
<dbReference type="PANTHER" id="PTHR11215">
    <property type="entry name" value="METAL DEPENDENT HYDROLASE - RELATED"/>
    <property type="match status" value="1"/>
</dbReference>
<dbReference type="PANTHER" id="PTHR11215:SF1">
    <property type="entry name" value="MYG1 EXONUCLEASE"/>
    <property type="match status" value="1"/>
</dbReference>
<comment type="caution">
    <text evidence="2">The sequence shown here is derived from an EMBL/GenBank/DDBJ whole genome shotgun (WGS) entry which is preliminary data.</text>
</comment>
<evidence type="ECO:0000313" key="3">
    <source>
        <dbReference type="Proteomes" id="UP000717996"/>
    </source>
</evidence>